<dbReference type="OrthoDB" id="509324at2"/>
<evidence type="ECO:0000313" key="10">
    <source>
        <dbReference type="EMBL" id="KZN50631.1"/>
    </source>
</evidence>
<dbReference type="Gene3D" id="1.25.40.10">
    <property type="entry name" value="Tetratricopeptide repeat domain"/>
    <property type="match status" value="1"/>
</dbReference>
<keyword evidence="1 8" id="KW-1003">Cell membrane</keyword>
<comment type="caution">
    <text evidence="10">The sequence shown here is derived from an EMBL/GenBank/DDBJ whole genome shotgun (WGS) entry which is preliminary data.</text>
</comment>
<keyword evidence="4 9" id="KW-0802">TPR repeat</keyword>
<dbReference type="NCBIfam" id="NF008391">
    <property type="entry name" value="PRK11189.1"/>
    <property type="match status" value="1"/>
</dbReference>
<comment type="function">
    <text evidence="8">May be involved in cell division.</text>
</comment>
<dbReference type="SUPFAM" id="SSF48452">
    <property type="entry name" value="TPR-like"/>
    <property type="match status" value="1"/>
</dbReference>
<evidence type="ECO:0000256" key="2">
    <source>
        <dbReference type="ARBA" id="ARBA00022729"/>
    </source>
</evidence>
<keyword evidence="7" id="KW-0449">Lipoprotein</keyword>
<dbReference type="EMBL" id="AUXZ01000073">
    <property type="protein sequence ID" value="KZN50631.1"/>
    <property type="molecule type" value="Genomic_DNA"/>
</dbReference>
<evidence type="ECO:0000256" key="1">
    <source>
        <dbReference type="ARBA" id="ARBA00022475"/>
    </source>
</evidence>
<evidence type="ECO:0000256" key="4">
    <source>
        <dbReference type="ARBA" id="ARBA00022803"/>
    </source>
</evidence>
<feature type="repeat" description="TPR" evidence="9">
    <location>
        <begin position="116"/>
        <end position="149"/>
    </location>
</feature>
<dbReference type="InterPro" id="IPR023605">
    <property type="entry name" value="Lipoprotein_NlpI"/>
</dbReference>
<evidence type="ECO:0000256" key="6">
    <source>
        <dbReference type="ARBA" id="ARBA00023139"/>
    </source>
</evidence>
<name>A0A167EE50_9GAMM</name>
<proteinExistence type="predicted"/>
<accession>A0A167EE50</accession>
<comment type="subunit">
    <text evidence="8">Homodimer.</text>
</comment>
<dbReference type="Proteomes" id="UP000076503">
    <property type="component" value="Unassembled WGS sequence"/>
</dbReference>
<sequence>MADTIIIWPKEGYTLRFLLLPLLGLSLLGCQSTQQANIEDKLQPLLPIPFTEPMQPNPRAQIEVARYSELLNSAELTRNQRAELYHIRGKLYDSLGLAQLAQIDFNRALKLRPDLAETYNFIGIHHTLRQEFSEAYESFGSVLELDESYEYAYLNRGIALYYGGRKEIAVTDFERFLSSSPDDAYRMLWLYIAHSSIDPITAQAQLKANRQQLNKEAWSTQIVQFYLNEISEEQFLDGITAGVKTQKEYAERLCEAYFYIAKKHLSTGSYVKAAEYFRLTLATNVYEFVEHKYAKLELRLLREALLKASAS</sequence>
<keyword evidence="2" id="KW-0732">Signal</keyword>
<dbReference type="SMART" id="SM00028">
    <property type="entry name" value="TPR"/>
    <property type="match status" value="4"/>
</dbReference>
<dbReference type="GO" id="GO:0005886">
    <property type="term" value="C:plasma membrane"/>
    <property type="evidence" value="ECO:0007669"/>
    <property type="project" value="UniProtKB-SubCell"/>
</dbReference>
<dbReference type="Pfam" id="PF13181">
    <property type="entry name" value="TPR_8"/>
    <property type="match status" value="1"/>
</dbReference>
<evidence type="ECO:0000256" key="5">
    <source>
        <dbReference type="ARBA" id="ARBA00023136"/>
    </source>
</evidence>
<evidence type="ECO:0000256" key="8">
    <source>
        <dbReference type="PIRNR" id="PIRNR004654"/>
    </source>
</evidence>
<feature type="repeat" description="TPR" evidence="9">
    <location>
        <begin position="150"/>
        <end position="183"/>
    </location>
</feature>
<dbReference type="PANTHER" id="PTHR44858">
    <property type="entry name" value="TETRATRICOPEPTIDE REPEAT PROTEIN 6"/>
    <property type="match status" value="1"/>
</dbReference>
<evidence type="ECO:0000256" key="9">
    <source>
        <dbReference type="PROSITE-ProRule" id="PRU00339"/>
    </source>
</evidence>
<comment type="subcellular location">
    <subcellularLocation>
        <location evidence="8">Cell membrane</location>
    </subcellularLocation>
</comment>
<dbReference type="InterPro" id="IPR011990">
    <property type="entry name" value="TPR-like_helical_dom_sf"/>
</dbReference>
<dbReference type="PANTHER" id="PTHR44858:SF1">
    <property type="entry name" value="UDP-N-ACETYLGLUCOSAMINE--PEPTIDE N-ACETYLGLUCOSAMINYLTRANSFERASE SPINDLY-RELATED"/>
    <property type="match status" value="1"/>
</dbReference>
<evidence type="ECO:0000256" key="3">
    <source>
        <dbReference type="ARBA" id="ARBA00022737"/>
    </source>
</evidence>
<dbReference type="InterPro" id="IPR019734">
    <property type="entry name" value="TPR_rpt"/>
</dbReference>
<organism evidence="10 11">
    <name type="scientific">Pseudoalteromonas luteoviolacea H33</name>
    <dbReference type="NCBI Taxonomy" id="1365251"/>
    <lineage>
        <taxon>Bacteria</taxon>
        <taxon>Pseudomonadati</taxon>
        <taxon>Pseudomonadota</taxon>
        <taxon>Gammaproteobacteria</taxon>
        <taxon>Alteromonadales</taxon>
        <taxon>Pseudoalteromonadaceae</taxon>
        <taxon>Pseudoalteromonas</taxon>
    </lineage>
</organism>
<gene>
    <name evidence="10" type="ORF">N476_15180</name>
</gene>
<dbReference type="AlphaFoldDB" id="A0A167EE50"/>
<dbReference type="PROSITE" id="PS50005">
    <property type="entry name" value="TPR"/>
    <property type="match status" value="3"/>
</dbReference>
<keyword evidence="6" id="KW-0564">Palmitate</keyword>
<dbReference type="InterPro" id="IPR050498">
    <property type="entry name" value="Ycf3"/>
</dbReference>
<dbReference type="PATRIC" id="fig|1365251.3.peg.2258"/>
<feature type="repeat" description="TPR" evidence="9">
    <location>
        <begin position="82"/>
        <end position="115"/>
    </location>
</feature>
<keyword evidence="3" id="KW-0677">Repeat</keyword>
<dbReference type="PIRSF" id="PIRSF004654">
    <property type="entry name" value="NlpI"/>
    <property type="match status" value="1"/>
</dbReference>
<evidence type="ECO:0000313" key="11">
    <source>
        <dbReference type="Proteomes" id="UP000076503"/>
    </source>
</evidence>
<evidence type="ECO:0000256" key="7">
    <source>
        <dbReference type="ARBA" id="ARBA00023288"/>
    </source>
</evidence>
<protein>
    <recommendedName>
        <fullName evidence="8">Lipoprotein NlpI</fullName>
    </recommendedName>
</protein>
<keyword evidence="5 8" id="KW-0472">Membrane</keyword>
<reference evidence="10 11" key="1">
    <citation type="submission" date="2013-07" db="EMBL/GenBank/DDBJ databases">
        <title>Comparative Genomic and Metabolomic Analysis of Twelve Strains of Pseudoalteromonas luteoviolacea.</title>
        <authorList>
            <person name="Vynne N.G."/>
            <person name="Mansson M."/>
            <person name="Gram L."/>
        </authorList>
    </citation>
    <scope>NUCLEOTIDE SEQUENCE [LARGE SCALE GENOMIC DNA]</scope>
    <source>
        <strain evidence="10 11">H33</strain>
    </source>
</reference>